<gene>
    <name evidence="2" type="ORF">GCM10023196_061400</name>
</gene>
<feature type="transmembrane region" description="Helical" evidence="1">
    <location>
        <begin position="12"/>
        <end position="33"/>
    </location>
</feature>
<keyword evidence="1" id="KW-0472">Membrane</keyword>
<proteinExistence type="predicted"/>
<name>A0ABP8UIS6_9ACTN</name>
<reference evidence="3" key="1">
    <citation type="journal article" date="2019" name="Int. J. Syst. Evol. Microbiol.">
        <title>The Global Catalogue of Microorganisms (GCM) 10K type strain sequencing project: providing services to taxonomists for standard genome sequencing and annotation.</title>
        <authorList>
            <consortium name="The Broad Institute Genomics Platform"/>
            <consortium name="The Broad Institute Genome Sequencing Center for Infectious Disease"/>
            <person name="Wu L."/>
            <person name="Ma J."/>
        </authorList>
    </citation>
    <scope>NUCLEOTIDE SEQUENCE [LARGE SCALE GENOMIC DNA]</scope>
    <source>
        <strain evidence="3">JCM 17939</strain>
    </source>
</reference>
<sequence>MWSGSRKKSGTEVLVDILFTLGLGLVVSLIISLNGGSSSHDRACRSYRADERHLATPAFPNPGSLPDGADVGVREVELLRQQKHDTLVTNHPDCFSPQQVQAAAARLQTTTP</sequence>
<keyword evidence="1" id="KW-1133">Transmembrane helix</keyword>
<keyword evidence="3" id="KW-1185">Reference proteome</keyword>
<accession>A0ABP8UIS6</accession>
<organism evidence="2 3">
    <name type="scientific">Actinoallomurus vinaceus</name>
    <dbReference type="NCBI Taxonomy" id="1080074"/>
    <lineage>
        <taxon>Bacteria</taxon>
        <taxon>Bacillati</taxon>
        <taxon>Actinomycetota</taxon>
        <taxon>Actinomycetes</taxon>
        <taxon>Streptosporangiales</taxon>
        <taxon>Thermomonosporaceae</taxon>
        <taxon>Actinoallomurus</taxon>
    </lineage>
</organism>
<dbReference type="Proteomes" id="UP001501442">
    <property type="component" value="Unassembled WGS sequence"/>
</dbReference>
<keyword evidence="1" id="KW-0812">Transmembrane</keyword>
<protein>
    <submittedName>
        <fullName evidence="2">Uncharacterized protein</fullName>
    </submittedName>
</protein>
<evidence type="ECO:0000313" key="2">
    <source>
        <dbReference type="EMBL" id="GAA4631547.1"/>
    </source>
</evidence>
<evidence type="ECO:0000256" key="1">
    <source>
        <dbReference type="SAM" id="Phobius"/>
    </source>
</evidence>
<comment type="caution">
    <text evidence="2">The sequence shown here is derived from an EMBL/GenBank/DDBJ whole genome shotgun (WGS) entry which is preliminary data.</text>
</comment>
<dbReference type="EMBL" id="BAABHK010000009">
    <property type="protein sequence ID" value="GAA4631547.1"/>
    <property type="molecule type" value="Genomic_DNA"/>
</dbReference>
<dbReference type="RefSeq" id="WP_345434584.1">
    <property type="nucleotide sequence ID" value="NZ_BAABHK010000009.1"/>
</dbReference>
<evidence type="ECO:0000313" key="3">
    <source>
        <dbReference type="Proteomes" id="UP001501442"/>
    </source>
</evidence>